<evidence type="ECO:0000256" key="8">
    <source>
        <dbReference type="SAM" id="MobiDB-lite"/>
    </source>
</evidence>
<dbReference type="Pfam" id="PF01086">
    <property type="entry name" value="Clathrin_lg_ch"/>
    <property type="match status" value="1"/>
</dbReference>
<keyword evidence="10" id="KW-1185">Reference proteome</keyword>
<evidence type="ECO:0000256" key="3">
    <source>
        <dbReference type="ARBA" id="ARBA00023136"/>
    </source>
</evidence>
<keyword evidence="4 6" id="KW-0168">Coated pit</keyword>
<dbReference type="PANTHER" id="PTHR10639:SF7">
    <property type="entry name" value="CLATHRIN LIGHT CHAIN"/>
    <property type="match status" value="1"/>
</dbReference>
<dbReference type="EMBL" id="KZ993259">
    <property type="protein sequence ID" value="RKP05113.1"/>
    <property type="molecule type" value="Genomic_DNA"/>
</dbReference>
<dbReference type="Proteomes" id="UP000271241">
    <property type="component" value="Unassembled WGS sequence"/>
</dbReference>
<name>A0A4P9XHF8_9FUNG</name>
<gene>
    <name evidence="9" type="ORF">THASP1DRAFT_33049</name>
</gene>
<reference evidence="10" key="1">
    <citation type="journal article" date="2018" name="Nat. Microbiol.">
        <title>Leveraging single-cell genomics to expand the fungal tree of life.</title>
        <authorList>
            <person name="Ahrendt S.R."/>
            <person name="Quandt C.A."/>
            <person name="Ciobanu D."/>
            <person name="Clum A."/>
            <person name="Salamov A."/>
            <person name="Andreopoulos B."/>
            <person name="Cheng J.F."/>
            <person name="Woyke T."/>
            <person name="Pelin A."/>
            <person name="Henrissat B."/>
            <person name="Reynolds N.K."/>
            <person name="Benny G.L."/>
            <person name="Smith M.E."/>
            <person name="James T.Y."/>
            <person name="Grigoriev I.V."/>
        </authorList>
    </citation>
    <scope>NUCLEOTIDE SEQUENCE [LARGE SCALE GENOMIC DNA]</scope>
    <source>
        <strain evidence="10">RSA 1356</strain>
    </source>
</reference>
<dbReference type="PANTHER" id="PTHR10639">
    <property type="entry name" value="CLATHRIN LIGHT CHAIN"/>
    <property type="match status" value="1"/>
</dbReference>
<feature type="coiled-coil region" evidence="7">
    <location>
        <begin position="166"/>
        <end position="214"/>
    </location>
</feature>
<evidence type="ECO:0000256" key="5">
    <source>
        <dbReference type="ARBA" id="ARBA00023329"/>
    </source>
</evidence>
<comment type="function">
    <text evidence="6">Clathrin is the major protein of the polyhedral coat of coated pits and vesicles.</text>
</comment>
<keyword evidence="7" id="KW-0175">Coiled coil</keyword>
<dbReference type="OrthoDB" id="5512at2759"/>
<dbReference type="InterPro" id="IPR000996">
    <property type="entry name" value="Clathrin_L-chain"/>
</dbReference>
<comment type="similarity">
    <text evidence="2 6">Belongs to the clathrin light chain family.</text>
</comment>
<dbReference type="GO" id="GO:0006886">
    <property type="term" value="P:intracellular protein transport"/>
    <property type="evidence" value="ECO:0007669"/>
    <property type="project" value="InterPro"/>
</dbReference>
<evidence type="ECO:0000313" key="10">
    <source>
        <dbReference type="Proteomes" id="UP000271241"/>
    </source>
</evidence>
<organism evidence="9 10">
    <name type="scientific">Thamnocephalis sphaerospora</name>
    <dbReference type="NCBI Taxonomy" id="78915"/>
    <lineage>
        <taxon>Eukaryota</taxon>
        <taxon>Fungi</taxon>
        <taxon>Fungi incertae sedis</taxon>
        <taxon>Zoopagomycota</taxon>
        <taxon>Zoopagomycotina</taxon>
        <taxon>Zoopagomycetes</taxon>
        <taxon>Zoopagales</taxon>
        <taxon>Sigmoideomycetaceae</taxon>
        <taxon>Thamnocephalis</taxon>
    </lineage>
</organism>
<dbReference type="GO" id="GO:0032050">
    <property type="term" value="F:clathrin heavy chain binding"/>
    <property type="evidence" value="ECO:0007669"/>
    <property type="project" value="TreeGrafter"/>
</dbReference>
<evidence type="ECO:0000256" key="2">
    <source>
        <dbReference type="ARBA" id="ARBA00005263"/>
    </source>
</evidence>
<evidence type="ECO:0000256" key="4">
    <source>
        <dbReference type="ARBA" id="ARBA00023176"/>
    </source>
</evidence>
<dbReference type="GO" id="GO:0030132">
    <property type="term" value="C:clathrin coat of coated pit"/>
    <property type="evidence" value="ECO:0007669"/>
    <property type="project" value="InterPro"/>
</dbReference>
<dbReference type="GO" id="GO:0005198">
    <property type="term" value="F:structural molecule activity"/>
    <property type="evidence" value="ECO:0007669"/>
    <property type="project" value="InterPro"/>
</dbReference>
<evidence type="ECO:0000256" key="7">
    <source>
        <dbReference type="SAM" id="Coils"/>
    </source>
</evidence>
<keyword evidence="3 6" id="KW-0472">Membrane</keyword>
<accession>A0A4P9XHF8</accession>
<dbReference type="GO" id="GO:0072583">
    <property type="term" value="P:clathrin-dependent endocytosis"/>
    <property type="evidence" value="ECO:0007669"/>
    <property type="project" value="TreeGrafter"/>
</dbReference>
<comment type="subcellular location">
    <subcellularLocation>
        <location evidence="1 6">Cytoplasmic vesicle membrane</location>
        <topology evidence="1 6">Peripheral membrane protein</topology>
        <orientation evidence="1 6">Cytoplasmic side</orientation>
    </subcellularLocation>
    <subcellularLocation>
        <location evidence="6">Membrane</location>
        <location evidence="6">Coated pit</location>
        <topology evidence="6">Peripheral membrane protein</topology>
        <orientation evidence="6">Cytoplasmic side</orientation>
    </subcellularLocation>
    <text evidence="6">Cytoplasmic face of coated pits and vesicles.</text>
</comment>
<dbReference type="AlphaFoldDB" id="A0A4P9XHF8"/>
<sequence length="274" mass="29433">MSHFPDLSELNSPPLSGASPAPSAGQSGSQANFDADDPTADFLARERAAFGGDALDVLSGSATNSPAPPFSGTSVHSTTMFHVTEDMDMDVQVTHSAPGSQGGKDADTEKFERSFPALDDMSGALSAPVTPSMLRTTSGTGSASFSPHLGQPEPEFVREWRERQAAVIAERESRAAEEKAKRVEQARKAIDRFYEEYNAKREKAVAENRASQEAASYGTEGANVWERACRMADLVVAGEQTKKKQAKTARDTTRMRNLLLDLRKDPKAPGVAAQ</sequence>
<proteinExistence type="inferred from homology"/>
<keyword evidence="5 6" id="KW-0968">Cytoplasmic vesicle</keyword>
<dbReference type="GO" id="GO:0030130">
    <property type="term" value="C:clathrin coat of trans-Golgi network vesicle"/>
    <property type="evidence" value="ECO:0007669"/>
    <property type="project" value="InterPro"/>
</dbReference>
<evidence type="ECO:0000256" key="6">
    <source>
        <dbReference type="RuleBase" id="RU363137"/>
    </source>
</evidence>
<evidence type="ECO:0000256" key="1">
    <source>
        <dbReference type="ARBA" id="ARBA00004180"/>
    </source>
</evidence>
<protein>
    <recommendedName>
        <fullName evidence="6">Clathrin light chain</fullName>
    </recommendedName>
</protein>
<evidence type="ECO:0000313" key="9">
    <source>
        <dbReference type="EMBL" id="RKP05113.1"/>
    </source>
</evidence>
<feature type="compositionally biased region" description="Low complexity" evidence="8">
    <location>
        <begin position="10"/>
        <end position="32"/>
    </location>
</feature>
<dbReference type="STRING" id="78915.A0A4P9XHF8"/>
<feature type="region of interest" description="Disordered" evidence="8">
    <location>
        <begin position="1"/>
        <end position="47"/>
    </location>
</feature>